<evidence type="ECO:0000256" key="1">
    <source>
        <dbReference type="SAM" id="Phobius"/>
    </source>
</evidence>
<proteinExistence type="predicted"/>
<accession>A0A922HLY8</accession>
<reference evidence="2" key="2">
    <citation type="journal article" date="2022" name="Res Sq">
        <title>Comparative Genomics Reveals Insights into the Divergent Evolution of Astigmatic Mites and Household Pest Adaptations.</title>
        <authorList>
            <person name="Xiong Q."/>
            <person name="Wan A.T.-Y."/>
            <person name="Liu X.-Y."/>
            <person name="Fung C.S.-H."/>
            <person name="Xiao X."/>
            <person name="Malainual N."/>
            <person name="Hou J."/>
            <person name="Wang L."/>
            <person name="Wang M."/>
            <person name="Yang K."/>
            <person name="Cui Y."/>
            <person name="Leung E."/>
            <person name="Nong W."/>
            <person name="Shin S.-K."/>
            <person name="Au S."/>
            <person name="Jeong K.Y."/>
            <person name="Chew F.T."/>
            <person name="Hui J."/>
            <person name="Leung T.F."/>
            <person name="Tungtrongchitr A."/>
            <person name="Zhong N."/>
            <person name="Liu Z."/>
            <person name="Tsui S."/>
        </authorList>
    </citation>
    <scope>NUCLEOTIDE SEQUENCE</scope>
    <source>
        <strain evidence="2">Derf</strain>
        <tissue evidence="2">Whole organism</tissue>
    </source>
</reference>
<keyword evidence="1" id="KW-0812">Transmembrane</keyword>
<feature type="transmembrane region" description="Helical" evidence="1">
    <location>
        <begin position="104"/>
        <end position="129"/>
    </location>
</feature>
<name>A0A922HLY8_DERFA</name>
<sequence>MKQKLVGRSIGLLRLIQRLLTFESMNTMILICHVIRIQMRPVDFNGEFRCSGHYYRMRYGEIIQEDTLDEISDNNDDDDDDEVLSEQSLQIAHEVSNEPVFDNLGIVAIISMIIYLFMACIIVMISVSIRKATTTYAKFTYIRNYGSQVDAFAILDDH</sequence>
<reference evidence="2" key="1">
    <citation type="submission" date="2013-05" db="EMBL/GenBank/DDBJ databases">
        <authorList>
            <person name="Yim A.K.Y."/>
            <person name="Chan T.F."/>
            <person name="Ji K.M."/>
            <person name="Liu X.Y."/>
            <person name="Zhou J.W."/>
            <person name="Li R.Q."/>
            <person name="Yang K.Y."/>
            <person name="Li J."/>
            <person name="Li M."/>
            <person name="Law P.T.W."/>
            <person name="Wu Y.L."/>
            <person name="Cai Z.L."/>
            <person name="Qin H."/>
            <person name="Bao Y."/>
            <person name="Leung R.K.K."/>
            <person name="Ng P.K.S."/>
            <person name="Zou J."/>
            <person name="Zhong X.J."/>
            <person name="Ran P.X."/>
            <person name="Zhong N.S."/>
            <person name="Liu Z.G."/>
            <person name="Tsui S.K.W."/>
        </authorList>
    </citation>
    <scope>NUCLEOTIDE SEQUENCE</scope>
    <source>
        <strain evidence="2">Derf</strain>
        <tissue evidence="2">Whole organism</tissue>
    </source>
</reference>
<organism evidence="2 3">
    <name type="scientific">Dermatophagoides farinae</name>
    <name type="common">American house dust mite</name>
    <dbReference type="NCBI Taxonomy" id="6954"/>
    <lineage>
        <taxon>Eukaryota</taxon>
        <taxon>Metazoa</taxon>
        <taxon>Ecdysozoa</taxon>
        <taxon>Arthropoda</taxon>
        <taxon>Chelicerata</taxon>
        <taxon>Arachnida</taxon>
        <taxon>Acari</taxon>
        <taxon>Acariformes</taxon>
        <taxon>Sarcoptiformes</taxon>
        <taxon>Astigmata</taxon>
        <taxon>Psoroptidia</taxon>
        <taxon>Analgoidea</taxon>
        <taxon>Pyroglyphidae</taxon>
        <taxon>Dermatophagoidinae</taxon>
        <taxon>Dermatophagoides</taxon>
    </lineage>
</organism>
<gene>
    <name evidence="2" type="ORF">DERF_014313</name>
</gene>
<comment type="caution">
    <text evidence="2">The sequence shown here is derived from an EMBL/GenBank/DDBJ whole genome shotgun (WGS) entry which is preliminary data.</text>
</comment>
<keyword evidence="3" id="KW-1185">Reference proteome</keyword>
<dbReference type="AlphaFoldDB" id="A0A922HLY8"/>
<dbReference type="EMBL" id="ASGP02000008">
    <property type="protein sequence ID" value="KAH9493575.1"/>
    <property type="molecule type" value="Genomic_DNA"/>
</dbReference>
<dbReference type="Proteomes" id="UP000790347">
    <property type="component" value="Unassembled WGS sequence"/>
</dbReference>
<protein>
    <submittedName>
        <fullName evidence="2">Uncharacterized protein</fullName>
    </submittedName>
</protein>
<keyword evidence="1" id="KW-1133">Transmembrane helix</keyword>
<keyword evidence="1" id="KW-0472">Membrane</keyword>
<evidence type="ECO:0000313" key="2">
    <source>
        <dbReference type="EMBL" id="KAH9493575.1"/>
    </source>
</evidence>
<evidence type="ECO:0000313" key="3">
    <source>
        <dbReference type="Proteomes" id="UP000790347"/>
    </source>
</evidence>